<reference evidence="9 10" key="1">
    <citation type="submission" date="2019-01" db="EMBL/GenBank/DDBJ databases">
        <title>Insights into ecological role of a new deltaproteobacterial order Candidatus Sinidesulfobacterales (Sva0485) by metagenomics and metatranscriptomics.</title>
        <authorList>
            <person name="Tan S."/>
            <person name="Liu J."/>
            <person name="Fang Y."/>
            <person name="Hedlund B."/>
            <person name="Lian Z.-H."/>
            <person name="Huang L.-Y."/>
            <person name="Li J.-T."/>
            <person name="Huang L.-N."/>
            <person name="Li W.-J."/>
            <person name="Jiang H.-C."/>
            <person name="Dong H.-L."/>
            <person name="Shu W.-S."/>
        </authorList>
    </citation>
    <scope>NUCLEOTIDE SEQUENCE [LARGE SCALE GENOMIC DNA]</scope>
    <source>
        <strain evidence="9">AP4</strain>
    </source>
</reference>
<dbReference type="AlphaFoldDB" id="A0A520XBG4"/>
<dbReference type="GO" id="GO:0019843">
    <property type="term" value="F:rRNA binding"/>
    <property type="evidence" value="ECO:0007669"/>
    <property type="project" value="UniProtKB-UniRule"/>
</dbReference>
<evidence type="ECO:0000256" key="1">
    <source>
        <dbReference type="ARBA" id="ARBA00010605"/>
    </source>
</evidence>
<dbReference type="InterPro" id="IPR020594">
    <property type="entry name" value="Ribosomal_bL9_bac/chp"/>
</dbReference>
<dbReference type="PROSITE" id="PS00651">
    <property type="entry name" value="RIBOSOMAL_L9"/>
    <property type="match status" value="1"/>
</dbReference>
<evidence type="ECO:0000259" key="8">
    <source>
        <dbReference type="PROSITE" id="PS00651"/>
    </source>
</evidence>
<evidence type="ECO:0000313" key="9">
    <source>
        <dbReference type="EMBL" id="RZV38519.1"/>
    </source>
</evidence>
<dbReference type="Pfam" id="PF03948">
    <property type="entry name" value="Ribosomal_L9_C"/>
    <property type="match status" value="1"/>
</dbReference>
<evidence type="ECO:0000256" key="3">
    <source>
        <dbReference type="ARBA" id="ARBA00022884"/>
    </source>
</evidence>
<dbReference type="InterPro" id="IPR000244">
    <property type="entry name" value="Ribosomal_bL9"/>
</dbReference>
<keyword evidence="4 7" id="KW-0689">Ribosomal protein</keyword>
<evidence type="ECO:0000313" key="10">
    <source>
        <dbReference type="Proteomes" id="UP000322454"/>
    </source>
</evidence>
<proteinExistence type="inferred from homology"/>
<dbReference type="NCBIfam" id="TIGR00158">
    <property type="entry name" value="L9"/>
    <property type="match status" value="1"/>
</dbReference>
<keyword evidence="3 7" id="KW-0694">RNA-binding</keyword>
<dbReference type="Gene3D" id="3.10.430.100">
    <property type="entry name" value="Ribosomal protein L9, C-terminal domain"/>
    <property type="match status" value="1"/>
</dbReference>
<dbReference type="GO" id="GO:0006412">
    <property type="term" value="P:translation"/>
    <property type="evidence" value="ECO:0007669"/>
    <property type="project" value="UniProtKB-UniRule"/>
</dbReference>
<dbReference type="EMBL" id="SHMQ01000017">
    <property type="protein sequence ID" value="RZV38519.1"/>
    <property type="molecule type" value="Genomic_DNA"/>
</dbReference>
<dbReference type="GO" id="GO:0005840">
    <property type="term" value="C:ribosome"/>
    <property type="evidence" value="ECO:0007669"/>
    <property type="project" value="UniProtKB-KW"/>
</dbReference>
<evidence type="ECO:0000256" key="4">
    <source>
        <dbReference type="ARBA" id="ARBA00022980"/>
    </source>
</evidence>
<dbReference type="Gene3D" id="3.40.5.10">
    <property type="entry name" value="Ribosomal protein L9, N-terminal domain"/>
    <property type="match status" value="1"/>
</dbReference>
<comment type="function">
    <text evidence="7">Binds to the 23S rRNA.</text>
</comment>
<dbReference type="InterPro" id="IPR020070">
    <property type="entry name" value="Ribosomal_bL9_N"/>
</dbReference>
<dbReference type="Pfam" id="PF01281">
    <property type="entry name" value="Ribosomal_L9_N"/>
    <property type="match status" value="1"/>
</dbReference>
<dbReference type="HAMAP" id="MF_00503">
    <property type="entry name" value="Ribosomal_bL9"/>
    <property type="match status" value="1"/>
</dbReference>
<organism evidence="9 10">
    <name type="scientific">Candidatus Acidulodesulfobacterium acidiphilum</name>
    <dbReference type="NCBI Taxonomy" id="2597224"/>
    <lineage>
        <taxon>Bacteria</taxon>
        <taxon>Deltaproteobacteria</taxon>
        <taxon>Candidatus Acidulodesulfobacterales</taxon>
        <taxon>Candidatus Acidulodesulfobacterium</taxon>
    </lineage>
</organism>
<dbReference type="InterPro" id="IPR036935">
    <property type="entry name" value="Ribosomal_bL9_N_sf"/>
</dbReference>
<dbReference type="InterPro" id="IPR020069">
    <property type="entry name" value="Ribosomal_bL9_C"/>
</dbReference>
<evidence type="ECO:0000256" key="5">
    <source>
        <dbReference type="ARBA" id="ARBA00023274"/>
    </source>
</evidence>
<evidence type="ECO:0000256" key="7">
    <source>
        <dbReference type="HAMAP-Rule" id="MF_00503"/>
    </source>
</evidence>
<dbReference type="FunFam" id="3.40.5.10:FF:000002">
    <property type="entry name" value="50S ribosomal protein L9"/>
    <property type="match status" value="1"/>
</dbReference>
<protein>
    <recommendedName>
        <fullName evidence="6 7">Large ribosomal subunit protein bL9</fullName>
    </recommendedName>
</protein>
<dbReference type="GO" id="GO:1990904">
    <property type="term" value="C:ribonucleoprotein complex"/>
    <property type="evidence" value="ECO:0007669"/>
    <property type="project" value="UniProtKB-KW"/>
</dbReference>
<dbReference type="InterPro" id="IPR009027">
    <property type="entry name" value="Ribosomal_bL9/RNase_H1_N"/>
</dbReference>
<feature type="domain" description="Ribosomal protein L9" evidence="8">
    <location>
        <begin position="13"/>
        <end position="40"/>
    </location>
</feature>
<comment type="caution">
    <text evidence="9">The sequence shown here is derived from an EMBL/GenBank/DDBJ whole genome shotgun (WGS) entry which is preliminary data.</text>
</comment>
<dbReference type="SUPFAM" id="SSF55658">
    <property type="entry name" value="L9 N-domain-like"/>
    <property type="match status" value="1"/>
</dbReference>
<dbReference type="SUPFAM" id="SSF55653">
    <property type="entry name" value="Ribosomal protein L9 C-domain"/>
    <property type="match status" value="1"/>
</dbReference>
<dbReference type="GO" id="GO:0003735">
    <property type="term" value="F:structural constituent of ribosome"/>
    <property type="evidence" value="ECO:0007669"/>
    <property type="project" value="InterPro"/>
</dbReference>
<dbReference type="PANTHER" id="PTHR21368">
    <property type="entry name" value="50S RIBOSOMAL PROTEIN L9"/>
    <property type="match status" value="1"/>
</dbReference>
<accession>A0A520XBG4</accession>
<keyword evidence="2 7" id="KW-0699">rRNA-binding</keyword>
<sequence>MKVILKEDVHNLGFMGETVNVADGYARNFLMPKNLAIPATNANIKTVEHEKKIIEKKKIKIAAELTEIKNNLEKADITIPVKVGENEKIFGSITSMDIENKLKEAGFNIDRKIIALENPIKELGVQTVKIKLSKDIAADVKVNVVPEV</sequence>
<dbReference type="Proteomes" id="UP000322454">
    <property type="component" value="Unassembled WGS sequence"/>
</dbReference>
<evidence type="ECO:0000256" key="2">
    <source>
        <dbReference type="ARBA" id="ARBA00022730"/>
    </source>
</evidence>
<evidence type="ECO:0000256" key="6">
    <source>
        <dbReference type="ARBA" id="ARBA00035292"/>
    </source>
</evidence>
<keyword evidence="5 7" id="KW-0687">Ribonucleoprotein</keyword>
<comment type="similarity">
    <text evidence="1 7">Belongs to the bacterial ribosomal protein bL9 family.</text>
</comment>
<name>A0A520XBG4_9DELT</name>
<dbReference type="InterPro" id="IPR036791">
    <property type="entry name" value="Ribosomal_bL9_C_sf"/>
</dbReference>
<gene>
    <name evidence="7" type="primary">rplI</name>
    <name evidence="9" type="ORF">EVJ48_06750</name>
</gene>